<dbReference type="PROSITE" id="PS51186">
    <property type="entry name" value="GNAT"/>
    <property type="match status" value="1"/>
</dbReference>
<dbReference type="EMBL" id="CP005986">
    <property type="protein sequence ID" value="AIA56009.1"/>
    <property type="molecule type" value="Genomic_DNA"/>
</dbReference>
<sequence length="172" mass="19375">MRLATEHPRCVLRPWQESDRYSLCAQANNPRIWRWLAEGFPRPYTLADADAWIAHAQDCQKDLTLAIEFCGAAVGNIGVRATASARRGHIGYWIGEAFWGLGLATAAGRALMNHLRAQAHFDYLETLVYAGNVPSQRVLEKLGFVADNARPQTVYKDGERLEARRFFCALRN</sequence>
<dbReference type="SUPFAM" id="SSF55729">
    <property type="entry name" value="Acyl-CoA N-acyltransferases (Nat)"/>
    <property type="match status" value="1"/>
</dbReference>
<organism evidence="2 3">
    <name type="scientific">Acidithiobacillus caldus (strain ATCC 51756 / DSM 8584 / KU)</name>
    <dbReference type="NCBI Taxonomy" id="637389"/>
    <lineage>
        <taxon>Bacteria</taxon>
        <taxon>Pseudomonadati</taxon>
        <taxon>Pseudomonadota</taxon>
        <taxon>Acidithiobacillia</taxon>
        <taxon>Acidithiobacillales</taxon>
        <taxon>Acidithiobacillaceae</taxon>
        <taxon>Acidithiobacillus</taxon>
    </lineage>
</organism>
<dbReference type="InterPro" id="IPR000182">
    <property type="entry name" value="GNAT_dom"/>
</dbReference>
<name>A0A059ZT36_ACICK</name>
<dbReference type="KEGG" id="acz:Acaty_c2155"/>
<dbReference type="eggNOG" id="COG1670">
    <property type="taxonomic scope" value="Bacteria"/>
</dbReference>
<dbReference type="GO" id="GO:0016747">
    <property type="term" value="F:acyltransferase activity, transferring groups other than amino-acyl groups"/>
    <property type="evidence" value="ECO:0007669"/>
    <property type="project" value="InterPro"/>
</dbReference>
<feature type="domain" description="N-acetyltransferase" evidence="1">
    <location>
        <begin position="19"/>
        <end position="171"/>
    </location>
</feature>
<evidence type="ECO:0000259" key="1">
    <source>
        <dbReference type="PROSITE" id="PS51186"/>
    </source>
</evidence>
<proteinExistence type="predicted"/>
<accession>A0A059ZT36</accession>
<dbReference type="RefSeq" id="WP_004868473.1">
    <property type="nucleotide sequence ID" value="NZ_CP005986.1"/>
</dbReference>
<evidence type="ECO:0000313" key="3">
    <source>
        <dbReference type="Proteomes" id="UP000005522"/>
    </source>
</evidence>
<evidence type="ECO:0000313" key="2">
    <source>
        <dbReference type="EMBL" id="AIA56009.1"/>
    </source>
</evidence>
<dbReference type="GeneID" id="92932225"/>
<dbReference type="Gene3D" id="3.40.630.30">
    <property type="match status" value="1"/>
</dbReference>
<reference evidence="2 3" key="1">
    <citation type="journal article" date="2009" name="J. Bacteriol.">
        <title>Draft genome sequence of the extremely acidophilic bacterium Acidithiobacillus caldus ATCC 51756 reveals metabolic versatility in the genus Acidithiobacillus.</title>
        <authorList>
            <person name="Valdes J."/>
            <person name="Quatrini R."/>
            <person name="Hallberg K."/>
            <person name="Dopson M."/>
            <person name="Valenzuela P.D."/>
            <person name="Holmes D.S."/>
        </authorList>
    </citation>
    <scope>NUCLEOTIDE SEQUENCE [LARGE SCALE GENOMIC DNA]</scope>
    <source>
        <strain evidence="3">ATCC 51756 / DSM 8584 / KU</strain>
    </source>
</reference>
<dbReference type="Pfam" id="PF13302">
    <property type="entry name" value="Acetyltransf_3"/>
    <property type="match status" value="1"/>
</dbReference>
<keyword evidence="2" id="KW-0808">Transferase</keyword>
<dbReference type="PANTHER" id="PTHR43328">
    <property type="entry name" value="ACETYLTRANSFERASE-RELATED"/>
    <property type="match status" value="1"/>
</dbReference>
<dbReference type="PANTHER" id="PTHR43328:SF1">
    <property type="entry name" value="N-ACETYLTRANSFERASE DOMAIN-CONTAINING PROTEIN"/>
    <property type="match status" value="1"/>
</dbReference>
<dbReference type="Proteomes" id="UP000005522">
    <property type="component" value="Chromosome"/>
</dbReference>
<protein>
    <submittedName>
        <fullName evidence="2">Ribosomal-protein-S5p-alanine acetyltransferase</fullName>
    </submittedName>
</protein>
<dbReference type="HOGENOM" id="CLU_013985_3_4_6"/>
<dbReference type="InterPro" id="IPR016181">
    <property type="entry name" value="Acyl_CoA_acyltransferase"/>
</dbReference>
<dbReference type="AlphaFoldDB" id="A0A059ZT36"/>
<gene>
    <name evidence="2" type="ORF">Acaty_c2155</name>
</gene>